<reference evidence="1" key="1">
    <citation type="submission" date="2024-03" db="EMBL/GenBank/DDBJ databases">
        <title>Human intestinal bacterial collection.</title>
        <authorList>
            <person name="Pauvert C."/>
            <person name="Hitch T.C.A."/>
            <person name="Clavel T."/>
        </authorList>
    </citation>
    <scope>NUCLEOTIDE SEQUENCE [LARGE SCALE GENOMIC DNA]</scope>
    <source>
        <strain evidence="1">CLA-AA-H89B</strain>
    </source>
</reference>
<organism evidence="1 2">
    <name type="scientific">Lachnospira intestinalis</name>
    <dbReference type="NCBI Taxonomy" id="3133158"/>
    <lineage>
        <taxon>Bacteria</taxon>
        <taxon>Bacillati</taxon>
        <taxon>Bacillota</taxon>
        <taxon>Clostridia</taxon>
        <taxon>Lachnospirales</taxon>
        <taxon>Lachnospiraceae</taxon>
        <taxon>Lachnospira</taxon>
    </lineage>
</organism>
<sequence length="76" mass="8408">MMNPAAMMKLMNAKNKFTVNHPKFAAFLKAVFSRGIEEGTVIEITVQRPGEAPITSNIKVKDSDLELLQSLKDMGN</sequence>
<protein>
    <submittedName>
        <fullName evidence="1">Uncharacterized protein</fullName>
    </submittedName>
</protein>
<evidence type="ECO:0000313" key="1">
    <source>
        <dbReference type="EMBL" id="MEQ2553460.1"/>
    </source>
</evidence>
<keyword evidence="2" id="KW-1185">Reference proteome</keyword>
<gene>
    <name evidence="1" type="ORF">WMO37_00305</name>
</gene>
<accession>A0ABV1H192</accession>
<dbReference type="EMBL" id="JBBMFS010000001">
    <property type="protein sequence ID" value="MEQ2553460.1"/>
    <property type="molecule type" value="Genomic_DNA"/>
</dbReference>
<name>A0ABV1H192_9FIRM</name>
<evidence type="ECO:0000313" key="2">
    <source>
        <dbReference type="Proteomes" id="UP001546774"/>
    </source>
</evidence>
<comment type="caution">
    <text evidence="1">The sequence shown here is derived from an EMBL/GenBank/DDBJ whole genome shotgun (WGS) entry which is preliminary data.</text>
</comment>
<proteinExistence type="predicted"/>
<dbReference type="Proteomes" id="UP001546774">
    <property type="component" value="Unassembled WGS sequence"/>
</dbReference>